<dbReference type="Gene3D" id="2.40.10.10">
    <property type="entry name" value="Trypsin-like serine proteases"/>
    <property type="match status" value="1"/>
</dbReference>
<dbReference type="EMBL" id="CAQQ02197867">
    <property type="status" value="NOT_ANNOTATED_CDS"/>
    <property type="molecule type" value="Genomic_DNA"/>
</dbReference>
<evidence type="ECO:0000313" key="7">
    <source>
        <dbReference type="Proteomes" id="UP000015102"/>
    </source>
</evidence>
<dbReference type="Pfam" id="PF00089">
    <property type="entry name" value="Trypsin"/>
    <property type="match status" value="1"/>
</dbReference>
<keyword evidence="3" id="KW-0720">Serine protease</keyword>
<dbReference type="Proteomes" id="UP000015102">
    <property type="component" value="Unassembled WGS sequence"/>
</dbReference>
<reference evidence="6" key="2">
    <citation type="submission" date="2015-06" db="UniProtKB">
        <authorList>
            <consortium name="EnsemblMetazoa"/>
        </authorList>
    </citation>
    <scope>IDENTIFICATION</scope>
</reference>
<protein>
    <recommendedName>
        <fullName evidence="5">Peptidase S1 domain-containing protein</fullName>
    </recommendedName>
</protein>
<dbReference type="InterPro" id="IPR009003">
    <property type="entry name" value="Peptidase_S1_PA"/>
</dbReference>
<keyword evidence="1" id="KW-0645">Protease</keyword>
<organism evidence="6 7">
    <name type="scientific">Megaselia scalaris</name>
    <name type="common">Humpbacked fly</name>
    <name type="synonym">Phora scalaris</name>
    <dbReference type="NCBI Taxonomy" id="36166"/>
    <lineage>
        <taxon>Eukaryota</taxon>
        <taxon>Metazoa</taxon>
        <taxon>Ecdysozoa</taxon>
        <taxon>Arthropoda</taxon>
        <taxon>Hexapoda</taxon>
        <taxon>Insecta</taxon>
        <taxon>Pterygota</taxon>
        <taxon>Neoptera</taxon>
        <taxon>Endopterygota</taxon>
        <taxon>Diptera</taxon>
        <taxon>Brachycera</taxon>
        <taxon>Muscomorpha</taxon>
        <taxon>Platypezoidea</taxon>
        <taxon>Phoridae</taxon>
        <taxon>Megaseliini</taxon>
        <taxon>Megaselia</taxon>
    </lineage>
</organism>
<dbReference type="HOGENOM" id="CLU_2253113_0_0_1"/>
<evidence type="ECO:0000256" key="1">
    <source>
        <dbReference type="ARBA" id="ARBA00022670"/>
    </source>
</evidence>
<accession>T1GT95</accession>
<keyword evidence="4" id="KW-1015">Disulfide bond</keyword>
<reference evidence="7" key="1">
    <citation type="submission" date="2013-02" db="EMBL/GenBank/DDBJ databases">
        <authorList>
            <person name="Hughes D."/>
        </authorList>
    </citation>
    <scope>NUCLEOTIDE SEQUENCE</scope>
    <source>
        <strain>Durham</strain>
        <strain evidence="7">NC isolate 2 -- Noor lab</strain>
    </source>
</reference>
<name>T1GT95_MEGSC</name>
<dbReference type="GO" id="GO:0004252">
    <property type="term" value="F:serine-type endopeptidase activity"/>
    <property type="evidence" value="ECO:0007669"/>
    <property type="project" value="InterPro"/>
</dbReference>
<keyword evidence="2" id="KW-0378">Hydrolase</keyword>
<dbReference type="STRING" id="36166.T1GT95"/>
<evidence type="ECO:0000313" key="6">
    <source>
        <dbReference type="EnsemblMetazoa" id="MESCA006920-PA"/>
    </source>
</evidence>
<dbReference type="InterPro" id="IPR018114">
    <property type="entry name" value="TRYPSIN_HIS"/>
</dbReference>
<dbReference type="InterPro" id="IPR001254">
    <property type="entry name" value="Trypsin_dom"/>
</dbReference>
<dbReference type="PROSITE" id="PS00134">
    <property type="entry name" value="TRYPSIN_HIS"/>
    <property type="match status" value="1"/>
</dbReference>
<dbReference type="AlphaFoldDB" id="T1GT95"/>
<evidence type="ECO:0000256" key="2">
    <source>
        <dbReference type="ARBA" id="ARBA00022801"/>
    </source>
</evidence>
<dbReference type="EnsemblMetazoa" id="MESCA006920-RA">
    <property type="protein sequence ID" value="MESCA006920-PA"/>
    <property type="gene ID" value="MESCA006920"/>
</dbReference>
<evidence type="ECO:0000259" key="5">
    <source>
        <dbReference type="Pfam" id="PF00089"/>
    </source>
</evidence>
<dbReference type="GO" id="GO:0006508">
    <property type="term" value="P:proteolysis"/>
    <property type="evidence" value="ECO:0007669"/>
    <property type="project" value="UniProtKB-KW"/>
</dbReference>
<feature type="domain" description="Peptidase S1" evidence="5">
    <location>
        <begin position="57"/>
        <end position="103"/>
    </location>
</feature>
<proteinExistence type="predicted"/>
<evidence type="ECO:0000256" key="3">
    <source>
        <dbReference type="ARBA" id="ARBA00022825"/>
    </source>
</evidence>
<evidence type="ECO:0000256" key="4">
    <source>
        <dbReference type="ARBA" id="ARBA00023157"/>
    </source>
</evidence>
<keyword evidence="7" id="KW-1185">Reference proteome</keyword>
<dbReference type="InterPro" id="IPR050430">
    <property type="entry name" value="Peptidase_S1"/>
</dbReference>
<dbReference type="PANTHER" id="PTHR24276">
    <property type="entry name" value="POLYSERASE-RELATED"/>
    <property type="match status" value="1"/>
</dbReference>
<dbReference type="PANTHER" id="PTHR24276:SF98">
    <property type="entry name" value="FI18310P1-RELATED"/>
    <property type="match status" value="1"/>
</dbReference>
<sequence length="104" mass="12094">MTSFLLYVFLINFNKYQLVMKFLVFLVSSLVIVRAVKFSPLPEPNPFKLSWKVQGRITNGDEATRFQFKYQVGLRLYADKGTFWCGGTIISERWIVTAAHCTYK</sequence>
<dbReference type="SUPFAM" id="SSF50494">
    <property type="entry name" value="Trypsin-like serine proteases"/>
    <property type="match status" value="1"/>
</dbReference>
<dbReference type="InterPro" id="IPR043504">
    <property type="entry name" value="Peptidase_S1_PA_chymotrypsin"/>
</dbReference>